<dbReference type="PANTHER" id="PTHR35011:SF4">
    <property type="entry name" value="SLL1102 PROTEIN"/>
    <property type="match status" value="1"/>
</dbReference>
<dbReference type="Proteomes" id="UP001596353">
    <property type="component" value="Unassembled WGS sequence"/>
</dbReference>
<feature type="domain" description="Tripartite ATP-independent periplasmic transporters DctQ component" evidence="10">
    <location>
        <begin position="36"/>
        <end position="158"/>
    </location>
</feature>
<proteinExistence type="inferred from homology"/>
<keyword evidence="4 9" id="KW-0997">Cell inner membrane</keyword>
<dbReference type="InterPro" id="IPR055348">
    <property type="entry name" value="DctQ"/>
</dbReference>
<keyword evidence="7 9" id="KW-0472">Membrane</keyword>
<accession>A0ABW2B9P6</accession>
<evidence type="ECO:0000313" key="11">
    <source>
        <dbReference type="EMBL" id="MFC6761774.1"/>
    </source>
</evidence>
<dbReference type="InterPro" id="IPR007387">
    <property type="entry name" value="TRAP_DctQ"/>
</dbReference>
<feature type="transmembrane region" description="Helical" evidence="9">
    <location>
        <begin position="134"/>
        <end position="162"/>
    </location>
</feature>
<comment type="subcellular location">
    <subcellularLocation>
        <location evidence="1 9">Cell inner membrane</location>
        <topology evidence="1 9">Multi-pass membrane protein</topology>
    </subcellularLocation>
</comment>
<comment type="caution">
    <text evidence="11">The sequence shown here is derived from an EMBL/GenBank/DDBJ whole genome shotgun (WGS) entry which is preliminary data.</text>
</comment>
<evidence type="ECO:0000256" key="8">
    <source>
        <dbReference type="ARBA" id="ARBA00038436"/>
    </source>
</evidence>
<gene>
    <name evidence="11" type="ORF">ACFQFQ_23515</name>
</gene>
<evidence type="ECO:0000256" key="5">
    <source>
        <dbReference type="ARBA" id="ARBA00022692"/>
    </source>
</evidence>
<name>A0ABW2B9P6_9RHOB</name>
<evidence type="ECO:0000256" key="2">
    <source>
        <dbReference type="ARBA" id="ARBA00022448"/>
    </source>
</evidence>
<keyword evidence="12" id="KW-1185">Reference proteome</keyword>
<evidence type="ECO:0000256" key="4">
    <source>
        <dbReference type="ARBA" id="ARBA00022519"/>
    </source>
</evidence>
<evidence type="ECO:0000259" key="10">
    <source>
        <dbReference type="Pfam" id="PF04290"/>
    </source>
</evidence>
<keyword evidence="3" id="KW-1003">Cell membrane</keyword>
<feature type="transmembrane region" description="Helical" evidence="9">
    <location>
        <begin position="95"/>
        <end position="114"/>
    </location>
</feature>
<dbReference type="Pfam" id="PF04290">
    <property type="entry name" value="DctQ"/>
    <property type="match status" value="1"/>
</dbReference>
<evidence type="ECO:0000256" key="1">
    <source>
        <dbReference type="ARBA" id="ARBA00004429"/>
    </source>
</evidence>
<feature type="transmembrane region" description="Helical" evidence="9">
    <location>
        <begin position="21"/>
        <end position="44"/>
    </location>
</feature>
<keyword evidence="5 9" id="KW-0812">Transmembrane</keyword>
<feature type="transmembrane region" description="Helical" evidence="9">
    <location>
        <begin position="56"/>
        <end position="74"/>
    </location>
</feature>
<comment type="similarity">
    <text evidence="8 9">Belongs to the TRAP transporter small permease family.</text>
</comment>
<keyword evidence="2 9" id="KW-0813">Transport</keyword>
<evidence type="ECO:0000256" key="7">
    <source>
        <dbReference type="ARBA" id="ARBA00023136"/>
    </source>
</evidence>
<evidence type="ECO:0000256" key="3">
    <source>
        <dbReference type="ARBA" id="ARBA00022475"/>
    </source>
</evidence>
<evidence type="ECO:0000313" key="12">
    <source>
        <dbReference type="Proteomes" id="UP001596353"/>
    </source>
</evidence>
<evidence type="ECO:0000256" key="6">
    <source>
        <dbReference type="ARBA" id="ARBA00022989"/>
    </source>
</evidence>
<keyword evidence="6 9" id="KW-1133">Transmembrane helix</keyword>
<organism evidence="11 12">
    <name type="scientific">Sulfitobacter porphyrae</name>
    <dbReference type="NCBI Taxonomy" id="1246864"/>
    <lineage>
        <taxon>Bacteria</taxon>
        <taxon>Pseudomonadati</taxon>
        <taxon>Pseudomonadota</taxon>
        <taxon>Alphaproteobacteria</taxon>
        <taxon>Rhodobacterales</taxon>
        <taxon>Roseobacteraceae</taxon>
        <taxon>Sulfitobacter</taxon>
    </lineage>
</organism>
<comment type="function">
    <text evidence="9">Part of the tripartite ATP-independent periplasmic (TRAP) transport system.</text>
</comment>
<comment type="subunit">
    <text evidence="9">The complex comprises the extracytoplasmic solute receptor protein and the two transmembrane proteins.</text>
</comment>
<sequence length="178" mass="19762">MNGPTPFKSRTRPRFSFAGSLRGLAAVAVISLLMLQIVVVALRYVFSIGAPWATDLLTYLFFFIVSLPLAGVLLRNESVRVDVMNQRFPPALRDWIDRIALLGLLFPAMAWAAWKSVPMVQTSWRVLESSPTLGGLPGFFILKTITALLFVTLAVVALILGLRPRLYRRNPSEESDAT</sequence>
<reference evidence="12" key="1">
    <citation type="journal article" date="2019" name="Int. J. Syst. Evol. Microbiol.">
        <title>The Global Catalogue of Microorganisms (GCM) 10K type strain sequencing project: providing services to taxonomists for standard genome sequencing and annotation.</title>
        <authorList>
            <consortium name="The Broad Institute Genomics Platform"/>
            <consortium name="The Broad Institute Genome Sequencing Center for Infectious Disease"/>
            <person name="Wu L."/>
            <person name="Ma J."/>
        </authorList>
    </citation>
    <scope>NUCLEOTIDE SEQUENCE [LARGE SCALE GENOMIC DNA]</scope>
    <source>
        <strain evidence="12">CCUG 66188</strain>
    </source>
</reference>
<dbReference type="EMBL" id="JBHSWG010000003">
    <property type="protein sequence ID" value="MFC6761774.1"/>
    <property type="molecule type" value="Genomic_DNA"/>
</dbReference>
<evidence type="ECO:0000256" key="9">
    <source>
        <dbReference type="RuleBase" id="RU369079"/>
    </source>
</evidence>
<dbReference type="PANTHER" id="PTHR35011">
    <property type="entry name" value="2,3-DIKETO-L-GULONATE TRAP TRANSPORTER SMALL PERMEASE PROTEIN YIAM"/>
    <property type="match status" value="1"/>
</dbReference>
<protein>
    <recommendedName>
        <fullName evidence="9">TRAP transporter small permease protein</fullName>
    </recommendedName>
</protein>